<reference evidence="3" key="2">
    <citation type="submission" date="2015-01" db="EMBL/GenBank/DDBJ databases">
        <title>Evolutionary Origins and Diversification of the Mycorrhizal Mutualists.</title>
        <authorList>
            <consortium name="DOE Joint Genome Institute"/>
            <consortium name="Mycorrhizal Genomics Consortium"/>
            <person name="Kohler A."/>
            <person name="Kuo A."/>
            <person name="Nagy L.G."/>
            <person name="Floudas D."/>
            <person name="Copeland A."/>
            <person name="Barry K.W."/>
            <person name="Cichocki N."/>
            <person name="Veneault-Fourrey C."/>
            <person name="LaButti K."/>
            <person name="Lindquist E.A."/>
            <person name="Lipzen A."/>
            <person name="Lundell T."/>
            <person name="Morin E."/>
            <person name="Murat C."/>
            <person name="Riley R."/>
            <person name="Ohm R."/>
            <person name="Sun H."/>
            <person name="Tunlid A."/>
            <person name="Henrissat B."/>
            <person name="Grigoriev I.V."/>
            <person name="Hibbett D.S."/>
            <person name="Martin F."/>
        </authorList>
    </citation>
    <scope>NUCLEOTIDE SEQUENCE [LARGE SCALE GENOMIC DNA]</scope>
    <source>
        <strain evidence="3">UH-Slu-Lm8-n1</strain>
    </source>
</reference>
<gene>
    <name evidence="2" type="ORF">CY34DRAFT_653637</name>
</gene>
<feature type="transmembrane region" description="Helical" evidence="1">
    <location>
        <begin position="60"/>
        <end position="81"/>
    </location>
</feature>
<dbReference type="Proteomes" id="UP000054485">
    <property type="component" value="Unassembled WGS sequence"/>
</dbReference>
<reference evidence="2 3" key="1">
    <citation type="submission" date="2014-04" db="EMBL/GenBank/DDBJ databases">
        <authorList>
            <consortium name="DOE Joint Genome Institute"/>
            <person name="Kuo A."/>
            <person name="Ruytinx J."/>
            <person name="Rineau F."/>
            <person name="Colpaert J."/>
            <person name="Kohler A."/>
            <person name="Nagy L.G."/>
            <person name="Floudas D."/>
            <person name="Copeland A."/>
            <person name="Barry K.W."/>
            <person name="Cichocki N."/>
            <person name="Veneault-Fourrey C."/>
            <person name="LaButti K."/>
            <person name="Lindquist E.A."/>
            <person name="Lipzen A."/>
            <person name="Lundell T."/>
            <person name="Morin E."/>
            <person name="Murat C."/>
            <person name="Sun H."/>
            <person name="Tunlid A."/>
            <person name="Henrissat B."/>
            <person name="Grigoriev I.V."/>
            <person name="Hibbett D.S."/>
            <person name="Martin F."/>
            <person name="Nordberg H.P."/>
            <person name="Cantor M.N."/>
            <person name="Hua S.X."/>
        </authorList>
    </citation>
    <scope>NUCLEOTIDE SEQUENCE [LARGE SCALE GENOMIC DNA]</scope>
    <source>
        <strain evidence="2 3">UH-Slu-Lm8-n1</strain>
    </source>
</reference>
<dbReference type="EMBL" id="KN835197">
    <property type="protein sequence ID" value="KIK44100.1"/>
    <property type="molecule type" value="Genomic_DNA"/>
</dbReference>
<keyword evidence="1" id="KW-1133">Transmembrane helix</keyword>
<keyword evidence="1" id="KW-0472">Membrane</keyword>
<dbReference type="AlphaFoldDB" id="A0A0D0A2C9"/>
<proteinExistence type="predicted"/>
<evidence type="ECO:0000313" key="3">
    <source>
        <dbReference type="Proteomes" id="UP000054485"/>
    </source>
</evidence>
<dbReference type="InParanoid" id="A0A0D0A2C9"/>
<evidence type="ECO:0000256" key="1">
    <source>
        <dbReference type="SAM" id="Phobius"/>
    </source>
</evidence>
<keyword evidence="1" id="KW-0812">Transmembrane</keyword>
<accession>A0A0D0A2C9</accession>
<keyword evidence="3" id="KW-1185">Reference proteome</keyword>
<protein>
    <submittedName>
        <fullName evidence="2">Uncharacterized protein</fullName>
    </submittedName>
</protein>
<organism evidence="2 3">
    <name type="scientific">Suillus luteus UH-Slu-Lm8-n1</name>
    <dbReference type="NCBI Taxonomy" id="930992"/>
    <lineage>
        <taxon>Eukaryota</taxon>
        <taxon>Fungi</taxon>
        <taxon>Dikarya</taxon>
        <taxon>Basidiomycota</taxon>
        <taxon>Agaricomycotina</taxon>
        <taxon>Agaricomycetes</taxon>
        <taxon>Agaricomycetidae</taxon>
        <taxon>Boletales</taxon>
        <taxon>Suillineae</taxon>
        <taxon>Suillaceae</taxon>
        <taxon>Suillus</taxon>
    </lineage>
</organism>
<name>A0A0D0A2C9_9AGAM</name>
<dbReference type="HOGENOM" id="CLU_1778696_0_0_1"/>
<sequence>MYMHIRTTILRIPRFHARIRIAIEYPIYSAFPNIRIAIQSPRRITRCWCSLHRLPLACRWSIFFIISLLQLVWCLSVYCISLSSQITVTGMQVVNDLLSMTFGVHCVARLEVSSSSSSLDSIVSELPIATIPGHGRVLAGQEESTE</sequence>
<evidence type="ECO:0000313" key="2">
    <source>
        <dbReference type="EMBL" id="KIK44100.1"/>
    </source>
</evidence>